<protein>
    <submittedName>
        <fullName evidence="6">Carbohydrate esterase</fullName>
    </submittedName>
</protein>
<dbReference type="PANTHER" id="PTHR33630:SF9">
    <property type="entry name" value="CUTINASE 4"/>
    <property type="match status" value="1"/>
</dbReference>
<dbReference type="InterPro" id="IPR029058">
    <property type="entry name" value="AB_hydrolase_fold"/>
</dbReference>
<evidence type="ECO:0000256" key="4">
    <source>
        <dbReference type="ARBA" id="ARBA00023157"/>
    </source>
</evidence>
<accession>A0A376CJ13</accession>
<dbReference type="Proteomes" id="UP000254467">
    <property type="component" value="Unassembled WGS sequence"/>
</dbReference>
<dbReference type="EMBL" id="UFXQ01000001">
    <property type="protein sequence ID" value="STC68481.1"/>
    <property type="molecule type" value="Genomic_DNA"/>
</dbReference>
<evidence type="ECO:0000256" key="3">
    <source>
        <dbReference type="ARBA" id="ARBA00022801"/>
    </source>
</evidence>
<evidence type="ECO:0000256" key="1">
    <source>
        <dbReference type="ARBA" id="ARBA00007534"/>
    </source>
</evidence>
<feature type="region of interest" description="Disordered" evidence="5">
    <location>
        <begin position="105"/>
        <end position="125"/>
    </location>
</feature>
<dbReference type="InterPro" id="IPR000675">
    <property type="entry name" value="Cutinase/axe"/>
</dbReference>
<dbReference type="AlphaFoldDB" id="A0A376CJ13"/>
<evidence type="ECO:0000313" key="6">
    <source>
        <dbReference type="EMBL" id="STC68481.1"/>
    </source>
</evidence>
<sequence length="125" mass="13303">MSKRFHTPVPQPIFDNGFNPADELQQTFGARNVGGYNISYPSSLGAISALHGDEFGFEMSTFGESRMAGIDTAIGEVEMIAKSCPDTKFIFSGYSQGAAVVGGRVSTSTPPNLQPHTCTDPSHLT</sequence>
<dbReference type="Gene3D" id="3.40.50.1820">
    <property type="entry name" value="alpha/beta hydrolase"/>
    <property type="match status" value="1"/>
</dbReference>
<keyword evidence="3" id="KW-0378">Hydrolase</keyword>
<gene>
    <name evidence="6" type="ORF">NCTC11862_00236</name>
</gene>
<keyword evidence="7" id="KW-1185">Reference proteome</keyword>
<keyword evidence="4" id="KW-1015">Disulfide bond</keyword>
<comment type="similarity">
    <text evidence="1">Belongs to the cutinase family.</text>
</comment>
<dbReference type="GO" id="GO:0052689">
    <property type="term" value="F:carboxylic ester hydrolase activity"/>
    <property type="evidence" value="ECO:0007669"/>
    <property type="project" value="UniProtKB-KW"/>
</dbReference>
<dbReference type="PANTHER" id="PTHR33630">
    <property type="entry name" value="CUTINASE RV1984C-RELATED-RELATED"/>
    <property type="match status" value="1"/>
</dbReference>
<keyword evidence="2" id="KW-0719">Serine esterase</keyword>
<dbReference type="STRING" id="35756.GCA_001044155_01511"/>
<evidence type="ECO:0000313" key="7">
    <source>
        <dbReference type="Proteomes" id="UP000254467"/>
    </source>
</evidence>
<dbReference type="Pfam" id="PF01083">
    <property type="entry name" value="Cutinase"/>
    <property type="match status" value="1"/>
</dbReference>
<proteinExistence type="inferred from homology"/>
<reference evidence="6 7" key="1">
    <citation type="submission" date="2018-06" db="EMBL/GenBank/DDBJ databases">
        <authorList>
            <consortium name="Pathogen Informatics"/>
            <person name="Doyle S."/>
        </authorList>
    </citation>
    <scope>NUCLEOTIDE SEQUENCE [LARGE SCALE GENOMIC DNA]</scope>
    <source>
        <strain evidence="6 7">NCTC11862</strain>
    </source>
</reference>
<evidence type="ECO:0000256" key="5">
    <source>
        <dbReference type="SAM" id="MobiDB-lite"/>
    </source>
</evidence>
<name>A0A376CJ13_9CORY</name>
<dbReference type="SUPFAM" id="SSF53474">
    <property type="entry name" value="alpha/beta-Hydrolases"/>
    <property type="match status" value="1"/>
</dbReference>
<evidence type="ECO:0000256" key="2">
    <source>
        <dbReference type="ARBA" id="ARBA00022487"/>
    </source>
</evidence>
<organism evidence="6 7">
    <name type="scientific">Corynebacterium pilosum</name>
    <dbReference type="NCBI Taxonomy" id="35756"/>
    <lineage>
        <taxon>Bacteria</taxon>
        <taxon>Bacillati</taxon>
        <taxon>Actinomycetota</taxon>
        <taxon>Actinomycetes</taxon>
        <taxon>Mycobacteriales</taxon>
        <taxon>Corynebacteriaceae</taxon>
        <taxon>Corynebacterium</taxon>
    </lineage>
</organism>